<evidence type="ECO:0008006" key="8">
    <source>
        <dbReference type="Google" id="ProtNLM"/>
    </source>
</evidence>
<dbReference type="EMBL" id="BAABFR010000039">
    <property type="protein sequence ID" value="GAA4394750.1"/>
    <property type="molecule type" value="Genomic_DNA"/>
</dbReference>
<keyword evidence="2" id="KW-0719">Serine esterase</keyword>
<evidence type="ECO:0000256" key="2">
    <source>
        <dbReference type="ARBA" id="ARBA00022487"/>
    </source>
</evidence>
<feature type="chain" id="PRO_5046886897" description="Cutinase" evidence="5">
    <location>
        <begin position="16"/>
        <end position="247"/>
    </location>
</feature>
<dbReference type="PANTHER" id="PTHR33630">
    <property type="entry name" value="CUTINASE RV1984C-RELATED-RELATED"/>
    <property type="match status" value="1"/>
</dbReference>
<organism evidence="6 7">
    <name type="scientific">Tsukamurella soli</name>
    <dbReference type="NCBI Taxonomy" id="644556"/>
    <lineage>
        <taxon>Bacteria</taxon>
        <taxon>Bacillati</taxon>
        <taxon>Actinomycetota</taxon>
        <taxon>Actinomycetes</taxon>
        <taxon>Mycobacteriales</taxon>
        <taxon>Tsukamurellaceae</taxon>
        <taxon>Tsukamurella</taxon>
    </lineage>
</organism>
<comment type="similarity">
    <text evidence="1">Belongs to the cutinase family.</text>
</comment>
<dbReference type="SUPFAM" id="SSF53474">
    <property type="entry name" value="alpha/beta-Hydrolases"/>
    <property type="match status" value="1"/>
</dbReference>
<evidence type="ECO:0000256" key="5">
    <source>
        <dbReference type="SAM" id="SignalP"/>
    </source>
</evidence>
<dbReference type="Gene3D" id="3.40.50.1820">
    <property type="entry name" value="alpha/beta hydrolase"/>
    <property type="match status" value="1"/>
</dbReference>
<evidence type="ECO:0000256" key="3">
    <source>
        <dbReference type="ARBA" id="ARBA00022801"/>
    </source>
</evidence>
<evidence type="ECO:0000313" key="6">
    <source>
        <dbReference type="EMBL" id="GAA4394750.1"/>
    </source>
</evidence>
<evidence type="ECO:0000256" key="1">
    <source>
        <dbReference type="ARBA" id="ARBA00007534"/>
    </source>
</evidence>
<accession>A0ABP8JQX8</accession>
<dbReference type="PANTHER" id="PTHR33630:SF9">
    <property type="entry name" value="CUTINASE 4"/>
    <property type="match status" value="1"/>
</dbReference>
<dbReference type="Proteomes" id="UP001500635">
    <property type="component" value="Unassembled WGS sequence"/>
</dbReference>
<protein>
    <recommendedName>
        <fullName evidence="8">Cutinase</fullName>
    </recommendedName>
</protein>
<gene>
    <name evidence="6" type="ORF">GCM10023147_27170</name>
</gene>
<evidence type="ECO:0000313" key="7">
    <source>
        <dbReference type="Proteomes" id="UP001500635"/>
    </source>
</evidence>
<feature type="signal peptide" evidence="5">
    <location>
        <begin position="1"/>
        <end position="15"/>
    </location>
</feature>
<keyword evidence="3" id="KW-0378">Hydrolase</keyword>
<sequence>MSATLAALVGAPALAATVLVAPVVPGLAAAASAAPVCADYTVIGAAGSGEGGEDGGLGPLVAGVADGFAASARAEGKTATVRAVHYPAAAVPQDISGIGPFLASIETGAADTQGDFGIVTRACPSTRVVLIGYSQGAAAVHRALQRLGDRPQIAAAALIADPDRLPGDTVISMGSARGGQGMARAAVVAGAVPGDLPPRIGAHTLSICTNGDPVCQWTGDLMSIGLNAHTSYTAGPILARLKPIAGL</sequence>
<reference evidence="7" key="1">
    <citation type="journal article" date="2019" name="Int. J. Syst. Evol. Microbiol.">
        <title>The Global Catalogue of Microorganisms (GCM) 10K type strain sequencing project: providing services to taxonomists for standard genome sequencing and annotation.</title>
        <authorList>
            <consortium name="The Broad Institute Genomics Platform"/>
            <consortium name="The Broad Institute Genome Sequencing Center for Infectious Disease"/>
            <person name="Wu L."/>
            <person name="Ma J."/>
        </authorList>
    </citation>
    <scope>NUCLEOTIDE SEQUENCE [LARGE SCALE GENOMIC DNA]</scope>
    <source>
        <strain evidence="7">JCM 17688</strain>
    </source>
</reference>
<keyword evidence="7" id="KW-1185">Reference proteome</keyword>
<dbReference type="InterPro" id="IPR000675">
    <property type="entry name" value="Cutinase/axe"/>
</dbReference>
<dbReference type="SMART" id="SM01110">
    <property type="entry name" value="Cutinase"/>
    <property type="match status" value="1"/>
</dbReference>
<proteinExistence type="inferred from homology"/>
<dbReference type="Pfam" id="PF01083">
    <property type="entry name" value="Cutinase"/>
    <property type="match status" value="1"/>
</dbReference>
<dbReference type="InterPro" id="IPR029058">
    <property type="entry name" value="AB_hydrolase_fold"/>
</dbReference>
<keyword evidence="5" id="KW-0732">Signal</keyword>
<comment type="caution">
    <text evidence="6">The sequence shown here is derived from an EMBL/GenBank/DDBJ whole genome shotgun (WGS) entry which is preliminary data.</text>
</comment>
<name>A0ABP8JQX8_9ACTN</name>
<keyword evidence="4" id="KW-1015">Disulfide bond</keyword>
<evidence type="ECO:0000256" key="4">
    <source>
        <dbReference type="ARBA" id="ARBA00023157"/>
    </source>
</evidence>